<dbReference type="Proteomes" id="UP000824366">
    <property type="component" value="Chromosome"/>
</dbReference>
<proteinExistence type="predicted"/>
<accession>A0ABM7MLD2</accession>
<dbReference type="EMBL" id="AP024238">
    <property type="protein sequence ID" value="BCO27120.1"/>
    <property type="molecule type" value="Genomic_DNA"/>
</dbReference>
<evidence type="ECO:0000313" key="3">
    <source>
        <dbReference type="Proteomes" id="UP000824366"/>
    </source>
</evidence>
<evidence type="ECO:0000313" key="2">
    <source>
        <dbReference type="EMBL" id="BCO27120.1"/>
    </source>
</evidence>
<feature type="region of interest" description="Disordered" evidence="1">
    <location>
        <begin position="51"/>
        <end position="74"/>
    </location>
</feature>
<evidence type="ECO:0008006" key="4">
    <source>
        <dbReference type="Google" id="ProtNLM"/>
    </source>
</evidence>
<gene>
    <name evidence="2" type="ORF">MIZ03_2007</name>
</gene>
<sequence>MHISESPIPNHHAGSTASHPYANAAKRGTLIVVSTLLMCLTLSACGGGNNISADGASNSKLGSENKTREVRCAR</sequence>
<keyword evidence="3" id="KW-1185">Reference proteome</keyword>
<dbReference type="RefSeq" id="WP_223911651.1">
    <property type="nucleotide sequence ID" value="NZ_AP024238.1"/>
</dbReference>
<organism evidence="2 3">
    <name type="scientific">Rhodoferax lithotrophicus</name>
    <dbReference type="NCBI Taxonomy" id="2798804"/>
    <lineage>
        <taxon>Bacteria</taxon>
        <taxon>Pseudomonadati</taxon>
        <taxon>Pseudomonadota</taxon>
        <taxon>Betaproteobacteria</taxon>
        <taxon>Burkholderiales</taxon>
        <taxon>Comamonadaceae</taxon>
        <taxon>Rhodoferax</taxon>
    </lineage>
</organism>
<feature type="compositionally biased region" description="Polar residues" evidence="1">
    <location>
        <begin position="51"/>
        <end position="62"/>
    </location>
</feature>
<protein>
    <recommendedName>
        <fullName evidence="4">Lipoprotein</fullName>
    </recommendedName>
</protein>
<name>A0ABM7MLD2_9BURK</name>
<feature type="compositionally biased region" description="Basic and acidic residues" evidence="1">
    <location>
        <begin position="63"/>
        <end position="74"/>
    </location>
</feature>
<reference evidence="2 3" key="1">
    <citation type="journal article" date="2021" name="Microbiol. Spectr.">
        <title>A Single Bacterium Capable of Oxidation and Reduction of Iron at Circumneutral pH.</title>
        <authorList>
            <person name="Kato S."/>
            <person name="Ohkuma M."/>
        </authorList>
    </citation>
    <scope>NUCLEOTIDE SEQUENCE [LARGE SCALE GENOMIC DNA]</scope>
    <source>
        <strain evidence="2 3">MIZ03</strain>
    </source>
</reference>
<evidence type="ECO:0000256" key="1">
    <source>
        <dbReference type="SAM" id="MobiDB-lite"/>
    </source>
</evidence>